<reference evidence="2 3" key="1">
    <citation type="submission" date="2024-05" db="EMBL/GenBank/DDBJ databases">
        <authorList>
            <person name="Wallberg A."/>
        </authorList>
    </citation>
    <scope>NUCLEOTIDE SEQUENCE [LARGE SCALE GENOMIC DNA]</scope>
</reference>
<keyword evidence="3" id="KW-1185">Reference proteome</keyword>
<feature type="domain" description="DNA-directed DNA polymerase family A palm" evidence="1">
    <location>
        <begin position="1"/>
        <end position="150"/>
    </location>
</feature>
<feature type="non-terminal residue" evidence="2">
    <location>
        <position position="1"/>
    </location>
</feature>
<sequence>VCYGMIYGMGARALAGQLSIEEEEAYVFMEKFMTKFPGVQKFLSNTVENCRKKGYVTTILGRRRYLPNISSQNAHSKAQSERQAVNTSIQGSAADLVKLAMVKINSELHQAFPNSPYFITQPLQRKQQLSGAFLVLQLHDELIYEVVAEDLVQVAQLVQFNMENVKQLAVELPIKFNVGPSWGTMQTLKL</sequence>
<name>A0AAV2SMA8_MEGNR</name>
<dbReference type="EMBL" id="CAXKWB010100803">
    <property type="protein sequence ID" value="CAL4224784.1"/>
    <property type="molecule type" value="Genomic_DNA"/>
</dbReference>
<dbReference type="Proteomes" id="UP001497623">
    <property type="component" value="Unassembled WGS sequence"/>
</dbReference>
<dbReference type="GO" id="GO:0003677">
    <property type="term" value="F:DNA binding"/>
    <property type="evidence" value="ECO:0007669"/>
    <property type="project" value="InterPro"/>
</dbReference>
<dbReference type="PRINTS" id="PR00868">
    <property type="entry name" value="DNAPOLI"/>
</dbReference>
<organism evidence="2 3">
    <name type="scientific">Meganyctiphanes norvegica</name>
    <name type="common">Northern krill</name>
    <name type="synonym">Thysanopoda norvegica</name>
    <dbReference type="NCBI Taxonomy" id="48144"/>
    <lineage>
        <taxon>Eukaryota</taxon>
        <taxon>Metazoa</taxon>
        <taxon>Ecdysozoa</taxon>
        <taxon>Arthropoda</taxon>
        <taxon>Crustacea</taxon>
        <taxon>Multicrustacea</taxon>
        <taxon>Malacostraca</taxon>
        <taxon>Eumalacostraca</taxon>
        <taxon>Eucarida</taxon>
        <taxon>Euphausiacea</taxon>
        <taxon>Euphausiidae</taxon>
        <taxon>Meganyctiphanes</taxon>
    </lineage>
</organism>
<dbReference type="Gene3D" id="3.30.70.370">
    <property type="match status" value="1"/>
</dbReference>
<gene>
    <name evidence="2" type="ORF">MNOR_LOCUS39339</name>
</gene>
<protein>
    <recommendedName>
        <fullName evidence="1">DNA-directed DNA polymerase family A palm domain-containing protein</fullName>
    </recommendedName>
</protein>
<comment type="caution">
    <text evidence="2">The sequence shown here is derived from an EMBL/GenBank/DDBJ whole genome shotgun (WGS) entry which is preliminary data.</text>
</comment>
<dbReference type="GO" id="GO:0006261">
    <property type="term" value="P:DNA-templated DNA replication"/>
    <property type="evidence" value="ECO:0007669"/>
    <property type="project" value="InterPro"/>
</dbReference>
<evidence type="ECO:0000313" key="2">
    <source>
        <dbReference type="EMBL" id="CAL4224784.1"/>
    </source>
</evidence>
<accession>A0AAV2SMA8</accession>
<dbReference type="Gene3D" id="1.10.150.20">
    <property type="entry name" value="5' to 3' exonuclease, C-terminal subdomain"/>
    <property type="match status" value="1"/>
</dbReference>
<dbReference type="InterPro" id="IPR002298">
    <property type="entry name" value="DNA_polymerase_A"/>
</dbReference>
<dbReference type="SMART" id="SM00482">
    <property type="entry name" value="POLAc"/>
    <property type="match status" value="1"/>
</dbReference>
<dbReference type="InterPro" id="IPR001098">
    <property type="entry name" value="DNA-dir_DNA_pol_A_palm_dom"/>
</dbReference>
<dbReference type="AlphaFoldDB" id="A0AAV2SMA8"/>
<dbReference type="GO" id="GO:0097681">
    <property type="term" value="P:double-strand break repair via alternative nonhomologous end joining"/>
    <property type="evidence" value="ECO:0007669"/>
    <property type="project" value="TreeGrafter"/>
</dbReference>
<dbReference type="GO" id="GO:0003887">
    <property type="term" value="F:DNA-directed DNA polymerase activity"/>
    <property type="evidence" value="ECO:0007669"/>
    <property type="project" value="InterPro"/>
</dbReference>
<dbReference type="PANTHER" id="PTHR10133:SF62">
    <property type="entry name" value="DNA POLYMERASE THETA"/>
    <property type="match status" value="1"/>
</dbReference>
<dbReference type="PANTHER" id="PTHR10133">
    <property type="entry name" value="DNA POLYMERASE I"/>
    <property type="match status" value="1"/>
</dbReference>
<evidence type="ECO:0000313" key="3">
    <source>
        <dbReference type="Proteomes" id="UP001497623"/>
    </source>
</evidence>
<evidence type="ECO:0000259" key="1">
    <source>
        <dbReference type="SMART" id="SM00482"/>
    </source>
</evidence>
<dbReference type="Pfam" id="PF00476">
    <property type="entry name" value="DNA_pol_A"/>
    <property type="match status" value="1"/>
</dbReference>
<proteinExistence type="predicted"/>
<dbReference type="SUPFAM" id="SSF56672">
    <property type="entry name" value="DNA/RNA polymerases"/>
    <property type="match status" value="1"/>
</dbReference>
<dbReference type="InterPro" id="IPR043502">
    <property type="entry name" value="DNA/RNA_pol_sf"/>
</dbReference>